<reference evidence="2" key="1">
    <citation type="submission" date="2019-12" db="EMBL/GenBank/DDBJ databases">
        <title>An insight into the sialome of adult female Ixodes ricinus ticks feeding for 6 days.</title>
        <authorList>
            <person name="Perner J."/>
            <person name="Ribeiro J.M.C."/>
        </authorList>
    </citation>
    <scope>NUCLEOTIDE SEQUENCE</scope>
    <source>
        <strain evidence="2">Semi-engorged</strain>
        <tissue evidence="2">Salivary glands</tissue>
    </source>
</reference>
<proteinExistence type="predicted"/>
<dbReference type="AlphaFoldDB" id="A0A6B0V2Y2"/>
<dbReference type="SUPFAM" id="SSF50814">
    <property type="entry name" value="Lipocalins"/>
    <property type="match status" value="1"/>
</dbReference>
<dbReference type="GO" id="GO:0043176">
    <property type="term" value="F:amine binding"/>
    <property type="evidence" value="ECO:0007669"/>
    <property type="project" value="InterPro"/>
</dbReference>
<accession>A0A6B0V2Y2</accession>
<feature type="signal peptide" evidence="1">
    <location>
        <begin position="1"/>
        <end position="33"/>
    </location>
</feature>
<dbReference type="InterPro" id="IPR012674">
    <property type="entry name" value="Calycin"/>
</dbReference>
<dbReference type="Pfam" id="PF02098">
    <property type="entry name" value="His_binding"/>
    <property type="match status" value="1"/>
</dbReference>
<organism evidence="2">
    <name type="scientific">Ixodes ricinus</name>
    <name type="common">Common tick</name>
    <name type="synonym">Acarus ricinus</name>
    <dbReference type="NCBI Taxonomy" id="34613"/>
    <lineage>
        <taxon>Eukaryota</taxon>
        <taxon>Metazoa</taxon>
        <taxon>Ecdysozoa</taxon>
        <taxon>Arthropoda</taxon>
        <taxon>Chelicerata</taxon>
        <taxon>Arachnida</taxon>
        <taxon>Acari</taxon>
        <taxon>Parasitiformes</taxon>
        <taxon>Ixodida</taxon>
        <taxon>Ixodoidea</taxon>
        <taxon>Ixodidae</taxon>
        <taxon>Ixodinae</taxon>
        <taxon>Ixodes</taxon>
    </lineage>
</organism>
<evidence type="ECO:0000256" key="1">
    <source>
        <dbReference type="SAM" id="SignalP"/>
    </source>
</evidence>
<name>A0A6B0V2Y2_IXORI</name>
<protein>
    <submittedName>
        <fullName evidence="2">Putative salivary lipocalin</fullName>
    </submittedName>
</protein>
<feature type="chain" id="PRO_5025585926" evidence="1">
    <location>
        <begin position="34"/>
        <end position="208"/>
    </location>
</feature>
<evidence type="ECO:0000313" key="2">
    <source>
        <dbReference type="EMBL" id="MXU96164.1"/>
    </source>
</evidence>
<dbReference type="InterPro" id="IPR002970">
    <property type="entry name" value="Tick_his-bd"/>
</dbReference>
<keyword evidence="1" id="KW-0732">Signal</keyword>
<sequence length="208" mass="24251">MLKGWMDRATHLRYNNMILLVLLAVCPFAYCDAAPEGVISGSPTSKDAWRLFLQPQKFYLLYRSEKNDTKLGGESKCFQMKYYEADPVEKEFLTHLLFRNDTTGHMVSYSITIVLEKSNKTLNYYDRLVVQNNIATRYAIFELLFTDYQTCFTLRRIGDDLHHVWMIERLNATIISPQCESAYQGPVNEYGCSVPRPKYEIFDPKICH</sequence>
<dbReference type="Gene3D" id="2.40.128.20">
    <property type="match status" value="1"/>
</dbReference>
<dbReference type="GO" id="GO:0030682">
    <property type="term" value="P:symbiont-mediated perturbation of host defenses"/>
    <property type="evidence" value="ECO:0007669"/>
    <property type="project" value="InterPro"/>
</dbReference>
<dbReference type="EMBL" id="GIFC01014081">
    <property type="protein sequence ID" value="MXU96164.1"/>
    <property type="molecule type" value="Transcribed_RNA"/>
</dbReference>